<evidence type="ECO:0000256" key="2">
    <source>
        <dbReference type="ARBA" id="ARBA00004496"/>
    </source>
</evidence>
<keyword evidence="7" id="KW-0819">tRNA processing</keyword>
<dbReference type="EMBL" id="JBDJPC010000005">
    <property type="protein sequence ID" value="KAL1502545.1"/>
    <property type="molecule type" value="Genomic_DNA"/>
</dbReference>
<name>A0ABD1EUS7_HYPHA</name>
<proteinExistence type="inferred from homology"/>
<dbReference type="Pfam" id="PF10483">
    <property type="entry name" value="Elong_Iki1"/>
    <property type="match status" value="2"/>
</dbReference>
<sequence>MLKTYINTIPYTKFILITDSLENRNIKLFNYVLKQHLDQNNKIQYCVFEGVFQNKVRDYSTHVNVNLHNFVSSPTHGGQNIEALEELTNTTTSADIIVIDSLANAILLHGLPSIYRILNILKNTKTIKQVIAVLHQDLLLEEFNQSVVYFKNLSTLSIEFQPKFLSDLPRLKYQYKKSGGKTISEVEEYRFENDNLITNKVTKPDPSQLIDNSTSKIPNPEELSTFRIGLTDEEKLSRDKVILPYLPSASEEKPEEGGKIFYKFDEVDDWDEEDPDDDLDI</sequence>
<dbReference type="AlphaFoldDB" id="A0ABD1EUS7"/>
<keyword evidence="6" id="KW-0963">Cytoplasm</keyword>
<evidence type="ECO:0000256" key="8">
    <source>
        <dbReference type="ARBA" id="ARBA00023242"/>
    </source>
</evidence>
<comment type="similarity">
    <text evidence="4">Belongs to the ELP5 family.</text>
</comment>
<gene>
    <name evidence="9" type="ORF">ABEB36_007671</name>
</gene>
<organism evidence="9 10">
    <name type="scientific">Hypothenemus hampei</name>
    <name type="common">Coffee berry borer</name>
    <dbReference type="NCBI Taxonomy" id="57062"/>
    <lineage>
        <taxon>Eukaryota</taxon>
        <taxon>Metazoa</taxon>
        <taxon>Ecdysozoa</taxon>
        <taxon>Arthropoda</taxon>
        <taxon>Hexapoda</taxon>
        <taxon>Insecta</taxon>
        <taxon>Pterygota</taxon>
        <taxon>Neoptera</taxon>
        <taxon>Endopterygota</taxon>
        <taxon>Coleoptera</taxon>
        <taxon>Polyphaga</taxon>
        <taxon>Cucujiformia</taxon>
        <taxon>Curculionidae</taxon>
        <taxon>Scolytinae</taxon>
        <taxon>Hypothenemus</taxon>
    </lineage>
</organism>
<dbReference type="Gene3D" id="3.40.50.300">
    <property type="entry name" value="P-loop containing nucleotide triphosphate hydrolases"/>
    <property type="match status" value="1"/>
</dbReference>
<dbReference type="GO" id="GO:0008033">
    <property type="term" value="P:tRNA processing"/>
    <property type="evidence" value="ECO:0007669"/>
    <property type="project" value="UniProtKB-KW"/>
</dbReference>
<comment type="caution">
    <text evidence="9">The sequence shown here is derived from an EMBL/GenBank/DDBJ whole genome shotgun (WGS) entry which is preliminary data.</text>
</comment>
<dbReference type="PANTHER" id="PTHR15641:SF1">
    <property type="entry name" value="ELONGATOR COMPLEX PROTEIN 5"/>
    <property type="match status" value="1"/>
</dbReference>
<reference evidence="9 10" key="1">
    <citation type="submission" date="2024-05" db="EMBL/GenBank/DDBJ databases">
        <title>Genetic variation in Jamaican populations of the coffee berry borer (Hypothenemus hampei).</title>
        <authorList>
            <person name="Errbii M."/>
            <person name="Myrie A."/>
        </authorList>
    </citation>
    <scope>NUCLEOTIDE SEQUENCE [LARGE SCALE GENOMIC DNA]</scope>
    <source>
        <strain evidence="9">JA-Hopewell-2020-01-JO</strain>
        <tissue evidence="9">Whole body</tissue>
    </source>
</reference>
<keyword evidence="10" id="KW-1185">Reference proteome</keyword>
<dbReference type="GO" id="GO:0005634">
    <property type="term" value="C:nucleus"/>
    <property type="evidence" value="ECO:0007669"/>
    <property type="project" value="UniProtKB-SubCell"/>
</dbReference>
<keyword evidence="8" id="KW-0539">Nucleus</keyword>
<dbReference type="InterPro" id="IPR019519">
    <property type="entry name" value="Elp5"/>
</dbReference>
<dbReference type="GO" id="GO:0005737">
    <property type="term" value="C:cytoplasm"/>
    <property type="evidence" value="ECO:0007669"/>
    <property type="project" value="UniProtKB-SubCell"/>
</dbReference>
<evidence type="ECO:0000313" key="9">
    <source>
        <dbReference type="EMBL" id="KAL1502545.1"/>
    </source>
</evidence>
<evidence type="ECO:0000256" key="1">
    <source>
        <dbReference type="ARBA" id="ARBA00004123"/>
    </source>
</evidence>
<protein>
    <recommendedName>
        <fullName evidence="5">Elongator complex protein 5</fullName>
    </recommendedName>
</protein>
<evidence type="ECO:0000313" key="10">
    <source>
        <dbReference type="Proteomes" id="UP001566132"/>
    </source>
</evidence>
<comment type="pathway">
    <text evidence="3">tRNA modification; 5-methoxycarbonylmethyl-2-thiouridine-tRNA biosynthesis.</text>
</comment>
<evidence type="ECO:0000256" key="3">
    <source>
        <dbReference type="ARBA" id="ARBA00005043"/>
    </source>
</evidence>
<accession>A0ABD1EUS7</accession>
<evidence type="ECO:0000256" key="7">
    <source>
        <dbReference type="ARBA" id="ARBA00022694"/>
    </source>
</evidence>
<dbReference type="InterPro" id="IPR027417">
    <property type="entry name" value="P-loop_NTPase"/>
</dbReference>
<evidence type="ECO:0000256" key="4">
    <source>
        <dbReference type="ARBA" id="ARBA00009567"/>
    </source>
</evidence>
<comment type="subcellular location">
    <subcellularLocation>
        <location evidence="2">Cytoplasm</location>
    </subcellularLocation>
    <subcellularLocation>
        <location evidence="1">Nucleus</location>
    </subcellularLocation>
</comment>
<evidence type="ECO:0000256" key="6">
    <source>
        <dbReference type="ARBA" id="ARBA00022490"/>
    </source>
</evidence>
<dbReference type="Proteomes" id="UP001566132">
    <property type="component" value="Unassembled WGS sequence"/>
</dbReference>
<evidence type="ECO:0000256" key="5">
    <source>
        <dbReference type="ARBA" id="ARBA00020264"/>
    </source>
</evidence>
<dbReference type="PANTHER" id="PTHR15641">
    <property type="entry name" value="ELONGATOR COMPLEX PROTEIN 5"/>
    <property type="match status" value="1"/>
</dbReference>